<accession>A0ABD0JGY8</accession>
<name>A0ABD0JGY8_9CAEN</name>
<organism evidence="1 2">
    <name type="scientific">Batillaria attramentaria</name>
    <dbReference type="NCBI Taxonomy" id="370345"/>
    <lineage>
        <taxon>Eukaryota</taxon>
        <taxon>Metazoa</taxon>
        <taxon>Spiralia</taxon>
        <taxon>Lophotrochozoa</taxon>
        <taxon>Mollusca</taxon>
        <taxon>Gastropoda</taxon>
        <taxon>Caenogastropoda</taxon>
        <taxon>Sorbeoconcha</taxon>
        <taxon>Cerithioidea</taxon>
        <taxon>Batillariidae</taxon>
        <taxon>Batillaria</taxon>
    </lineage>
</organism>
<protein>
    <submittedName>
        <fullName evidence="1">Uncharacterized protein</fullName>
    </submittedName>
</protein>
<reference evidence="1 2" key="1">
    <citation type="journal article" date="2023" name="Sci. Data">
        <title>Genome assembly of the Korean intertidal mud-creeper Batillaria attramentaria.</title>
        <authorList>
            <person name="Patra A.K."/>
            <person name="Ho P.T."/>
            <person name="Jun S."/>
            <person name="Lee S.J."/>
            <person name="Kim Y."/>
            <person name="Won Y.J."/>
        </authorList>
    </citation>
    <scope>NUCLEOTIDE SEQUENCE [LARGE SCALE GENOMIC DNA]</scope>
    <source>
        <strain evidence="1">Wonlab-2016</strain>
    </source>
</reference>
<proteinExistence type="predicted"/>
<dbReference type="AlphaFoldDB" id="A0ABD0JGY8"/>
<dbReference type="EMBL" id="JACVVK020000447">
    <property type="protein sequence ID" value="KAK7474111.1"/>
    <property type="molecule type" value="Genomic_DNA"/>
</dbReference>
<evidence type="ECO:0000313" key="1">
    <source>
        <dbReference type="EMBL" id="KAK7474111.1"/>
    </source>
</evidence>
<comment type="caution">
    <text evidence="1">The sequence shown here is derived from an EMBL/GenBank/DDBJ whole genome shotgun (WGS) entry which is preliminary data.</text>
</comment>
<sequence length="123" mass="13697">MTSDYVYSRISVKRALGDFKRVCYGVSQLPAAPREEPYLHQQISRRLSLGCVGSSASCVLASRIQVVRKKCGCRDVHVVLVAQYSNIVFFTGERGKTAYQDATDRFEAVDICLNYTGIVHETA</sequence>
<dbReference type="Proteomes" id="UP001519460">
    <property type="component" value="Unassembled WGS sequence"/>
</dbReference>
<keyword evidence="2" id="KW-1185">Reference proteome</keyword>
<gene>
    <name evidence="1" type="ORF">BaRGS_00034640</name>
</gene>
<evidence type="ECO:0000313" key="2">
    <source>
        <dbReference type="Proteomes" id="UP001519460"/>
    </source>
</evidence>